<dbReference type="PANTHER" id="PTHR48083">
    <property type="entry name" value="MEDIUM-CHAIN SPECIFIC ACYL-COA DEHYDROGENASE, MITOCHONDRIAL-RELATED"/>
    <property type="match status" value="1"/>
</dbReference>
<dbReference type="InterPro" id="IPR050741">
    <property type="entry name" value="Acyl-CoA_dehydrogenase"/>
</dbReference>
<dbReference type="Gene3D" id="1.20.140.10">
    <property type="entry name" value="Butyryl-CoA Dehydrogenase, subunit A, domain 3"/>
    <property type="match status" value="1"/>
</dbReference>
<evidence type="ECO:0000256" key="1">
    <source>
        <dbReference type="ARBA" id="ARBA00009347"/>
    </source>
</evidence>
<dbReference type="RefSeq" id="XP_041555746.1">
    <property type="nucleotide sequence ID" value="XM_041703019.1"/>
</dbReference>
<reference evidence="6" key="1">
    <citation type="submission" date="2021-01" db="EMBL/GenBank/DDBJ databases">
        <authorList>
            <consortium name="Aspergillus puulaauensis MK2 genome sequencing consortium"/>
            <person name="Kazuki M."/>
            <person name="Futagami T."/>
        </authorList>
    </citation>
    <scope>NUCLEOTIDE SEQUENCE</scope>
    <source>
        <strain evidence="6">MK2</strain>
    </source>
</reference>
<evidence type="ECO:0000256" key="3">
    <source>
        <dbReference type="ARBA" id="ARBA00022827"/>
    </source>
</evidence>
<evidence type="ECO:0000256" key="4">
    <source>
        <dbReference type="ARBA" id="ARBA00023002"/>
    </source>
</evidence>
<dbReference type="InterPro" id="IPR009075">
    <property type="entry name" value="AcylCo_DH/oxidase_C"/>
</dbReference>
<dbReference type="SUPFAM" id="SSF47203">
    <property type="entry name" value="Acyl-CoA dehydrogenase C-terminal domain-like"/>
    <property type="match status" value="1"/>
</dbReference>
<proteinExistence type="inferred from homology"/>
<protein>
    <recommendedName>
        <fullName evidence="5">Acyl-CoA dehydrogenase/oxidase C-terminal domain-containing protein</fullName>
    </recommendedName>
</protein>
<dbReference type="Gene3D" id="2.40.110.10">
    <property type="entry name" value="Butyryl-CoA Dehydrogenase, subunit A, domain 2"/>
    <property type="match status" value="1"/>
</dbReference>
<dbReference type="GO" id="GO:0005737">
    <property type="term" value="C:cytoplasm"/>
    <property type="evidence" value="ECO:0007669"/>
    <property type="project" value="TreeGrafter"/>
</dbReference>
<dbReference type="AlphaFoldDB" id="A0A7R7XLU3"/>
<keyword evidence="4" id="KW-0560">Oxidoreductase</keyword>
<reference evidence="6" key="2">
    <citation type="submission" date="2021-02" db="EMBL/GenBank/DDBJ databases">
        <title>Aspergillus puulaauensis MK2 genome sequence.</title>
        <authorList>
            <person name="Futagami T."/>
            <person name="Mori K."/>
            <person name="Kadooka C."/>
            <person name="Tanaka T."/>
        </authorList>
    </citation>
    <scope>NUCLEOTIDE SEQUENCE</scope>
    <source>
        <strain evidence="6">MK2</strain>
    </source>
</reference>
<evidence type="ECO:0000313" key="6">
    <source>
        <dbReference type="EMBL" id="BCS23552.1"/>
    </source>
</evidence>
<dbReference type="InterPro" id="IPR036250">
    <property type="entry name" value="AcylCo_DH-like_C"/>
</dbReference>
<evidence type="ECO:0000313" key="7">
    <source>
        <dbReference type="Proteomes" id="UP000654913"/>
    </source>
</evidence>
<dbReference type="GeneID" id="64973557"/>
<evidence type="ECO:0000256" key="2">
    <source>
        <dbReference type="ARBA" id="ARBA00022630"/>
    </source>
</evidence>
<dbReference type="EMBL" id="AP024445">
    <property type="protein sequence ID" value="BCS23552.1"/>
    <property type="molecule type" value="Genomic_DNA"/>
</dbReference>
<keyword evidence="7" id="KW-1185">Reference proteome</keyword>
<sequence length="102" mass="10601">MAVRTGGPGGGGLLLLLVQLKNHPGVTVRPIKVGGGTTGGTSYIDVDDVKVPVKNLIGQEGEGMKMVMTNFNNDRLLIASGMAQSARVALSSAFAYVMKREA</sequence>
<name>A0A7R7XLU3_9EURO</name>
<dbReference type="Proteomes" id="UP000654913">
    <property type="component" value="Chromosome 3"/>
</dbReference>
<dbReference type="InterPro" id="IPR009100">
    <property type="entry name" value="AcylCoA_DH/oxidase_NM_dom_sf"/>
</dbReference>
<dbReference type="GO" id="GO:0003995">
    <property type="term" value="F:acyl-CoA dehydrogenase activity"/>
    <property type="evidence" value="ECO:0007669"/>
    <property type="project" value="TreeGrafter"/>
</dbReference>
<dbReference type="OrthoDB" id="10254877at2759"/>
<dbReference type="KEGG" id="apuu:APUU_31777S"/>
<evidence type="ECO:0000259" key="5">
    <source>
        <dbReference type="Pfam" id="PF00441"/>
    </source>
</evidence>
<keyword evidence="3" id="KW-0274">FAD</keyword>
<dbReference type="PANTHER" id="PTHR48083:SF15">
    <property type="entry name" value="ACYL-COA DEHYDROGENASE APDG"/>
    <property type="match status" value="1"/>
</dbReference>
<keyword evidence="2" id="KW-0285">Flavoprotein</keyword>
<dbReference type="Pfam" id="PF00441">
    <property type="entry name" value="Acyl-CoA_dh_1"/>
    <property type="match status" value="1"/>
</dbReference>
<organism evidence="6 7">
    <name type="scientific">Aspergillus puulaauensis</name>
    <dbReference type="NCBI Taxonomy" id="1220207"/>
    <lineage>
        <taxon>Eukaryota</taxon>
        <taxon>Fungi</taxon>
        <taxon>Dikarya</taxon>
        <taxon>Ascomycota</taxon>
        <taxon>Pezizomycotina</taxon>
        <taxon>Eurotiomycetes</taxon>
        <taxon>Eurotiomycetidae</taxon>
        <taxon>Eurotiales</taxon>
        <taxon>Aspergillaceae</taxon>
        <taxon>Aspergillus</taxon>
    </lineage>
</organism>
<dbReference type="GO" id="GO:0033539">
    <property type="term" value="P:fatty acid beta-oxidation using acyl-CoA dehydrogenase"/>
    <property type="evidence" value="ECO:0007669"/>
    <property type="project" value="TreeGrafter"/>
</dbReference>
<gene>
    <name evidence="6" type="ORF">APUU_31777S</name>
</gene>
<dbReference type="InterPro" id="IPR046373">
    <property type="entry name" value="Acyl-CoA_Oxase/DH_mid-dom_sf"/>
</dbReference>
<feature type="domain" description="Acyl-CoA dehydrogenase/oxidase C-terminal" evidence="5">
    <location>
        <begin position="61"/>
        <end position="102"/>
    </location>
</feature>
<comment type="similarity">
    <text evidence="1">Belongs to the acyl-CoA dehydrogenase family.</text>
</comment>
<accession>A0A7R7XLU3</accession>
<dbReference type="SUPFAM" id="SSF56645">
    <property type="entry name" value="Acyl-CoA dehydrogenase NM domain-like"/>
    <property type="match status" value="1"/>
</dbReference>